<organism evidence="3 4">
    <name type="scientific">Actinoallomurus liliacearum</name>
    <dbReference type="NCBI Taxonomy" id="1080073"/>
    <lineage>
        <taxon>Bacteria</taxon>
        <taxon>Bacillati</taxon>
        <taxon>Actinomycetota</taxon>
        <taxon>Actinomycetes</taxon>
        <taxon>Streptosporangiales</taxon>
        <taxon>Thermomonosporaceae</taxon>
        <taxon>Actinoallomurus</taxon>
    </lineage>
</organism>
<dbReference type="Proteomes" id="UP001500212">
    <property type="component" value="Unassembled WGS sequence"/>
</dbReference>
<evidence type="ECO:0008006" key="5">
    <source>
        <dbReference type="Google" id="ProtNLM"/>
    </source>
</evidence>
<keyword evidence="2" id="KW-0812">Transmembrane</keyword>
<sequence>MSTPDTARTGDPDIAGTGAPDAARKGNKVAYAVIGLLVAVCAVGWAIIVGFSEGRPGITPEVISFQLADHSVRVHYQISKPKGDDVRCALVAYATDHSELGRAEVTVPPGTGSVERHQELPTSSRATSVTVNDCRVG</sequence>
<name>A0ABP8TK57_9ACTN</name>
<dbReference type="Pfam" id="PF14155">
    <property type="entry name" value="DUF4307"/>
    <property type="match status" value="1"/>
</dbReference>
<gene>
    <name evidence="3" type="ORF">GCM10023195_33510</name>
</gene>
<keyword evidence="2" id="KW-0472">Membrane</keyword>
<dbReference type="EMBL" id="BAABHJ010000008">
    <property type="protein sequence ID" value="GAA4608529.1"/>
    <property type="molecule type" value="Genomic_DNA"/>
</dbReference>
<comment type="caution">
    <text evidence="3">The sequence shown here is derived from an EMBL/GenBank/DDBJ whole genome shotgun (WGS) entry which is preliminary data.</text>
</comment>
<dbReference type="RefSeq" id="WP_345354463.1">
    <property type="nucleotide sequence ID" value="NZ_BAABHJ010000008.1"/>
</dbReference>
<keyword evidence="2" id="KW-1133">Transmembrane helix</keyword>
<keyword evidence="4" id="KW-1185">Reference proteome</keyword>
<reference evidence="4" key="1">
    <citation type="journal article" date="2019" name="Int. J. Syst. Evol. Microbiol.">
        <title>The Global Catalogue of Microorganisms (GCM) 10K type strain sequencing project: providing services to taxonomists for standard genome sequencing and annotation.</title>
        <authorList>
            <consortium name="The Broad Institute Genomics Platform"/>
            <consortium name="The Broad Institute Genome Sequencing Center for Infectious Disease"/>
            <person name="Wu L."/>
            <person name="Ma J."/>
        </authorList>
    </citation>
    <scope>NUCLEOTIDE SEQUENCE [LARGE SCALE GENOMIC DNA]</scope>
    <source>
        <strain evidence="4">JCM 17938</strain>
    </source>
</reference>
<feature type="region of interest" description="Disordered" evidence="1">
    <location>
        <begin position="1"/>
        <end position="22"/>
    </location>
</feature>
<protein>
    <recommendedName>
        <fullName evidence="5">DUF4307 domain-containing protein</fullName>
    </recommendedName>
</protein>
<evidence type="ECO:0000313" key="3">
    <source>
        <dbReference type="EMBL" id="GAA4608529.1"/>
    </source>
</evidence>
<dbReference type="InterPro" id="IPR025443">
    <property type="entry name" value="DUF4307"/>
</dbReference>
<evidence type="ECO:0000313" key="4">
    <source>
        <dbReference type="Proteomes" id="UP001500212"/>
    </source>
</evidence>
<proteinExistence type="predicted"/>
<feature type="transmembrane region" description="Helical" evidence="2">
    <location>
        <begin position="29"/>
        <end position="51"/>
    </location>
</feature>
<evidence type="ECO:0000256" key="2">
    <source>
        <dbReference type="SAM" id="Phobius"/>
    </source>
</evidence>
<accession>A0ABP8TK57</accession>
<evidence type="ECO:0000256" key="1">
    <source>
        <dbReference type="SAM" id="MobiDB-lite"/>
    </source>
</evidence>